<dbReference type="InterPro" id="IPR050237">
    <property type="entry name" value="ATP-dep_AMP-bd_enzyme"/>
</dbReference>
<dbReference type="FunFam" id="3.30.300.30:FF:000008">
    <property type="entry name" value="2,3-dihydroxybenzoate-AMP ligase"/>
    <property type="match status" value="1"/>
</dbReference>
<dbReference type="PANTHER" id="PTHR43767">
    <property type="entry name" value="LONG-CHAIN-FATTY-ACID--COA LIGASE"/>
    <property type="match status" value="1"/>
</dbReference>
<comment type="caution">
    <text evidence="5">The sequence shown here is derived from an EMBL/GenBank/DDBJ whole genome shotgun (WGS) entry which is preliminary data.</text>
</comment>
<dbReference type="RefSeq" id="WP_066884115.1">
    <property type="nucleotide sequence ID" value="NZ_LAXD01000001.1"/>
</dbReference>
<proteinExistence type="inferred from homology"/>
<dbReference type="InterPro" id="IPR045851">
    <property type="entry name" value="AMP-bd_C_sf"/>
</dbReference>
<dbReference type="Gene3D" id="3.40.50.12780">
    <property type="entry name" value="N-terminal domain of ligase-like"/>
    <property type="match status" value="1"/>
</dbReference>
<feature type="domain" description="AMP-binding enzyme C-terminal" evidence="4">
    <location>
        <begin position="415"/>
        <end position="488"/>
    </location>
</feature>
<evidence type="ECO:0000313" key="6">
    <source>
        <dbReference type="Proteomes" id="UP000070188"/>
    </source>
</evidence>
<sequence length="514" mass="56199">MNIASFLHLSAARHPDRAAIVFGEQVTTYRDLQRRVAALARGLTGLGVGPGDRVAVWMRNRPEMIETLFATWRIGAVAVPVNPRATVEEVAYQVADSGAAALVHGSDDPAVGGIEQTRLVDVRGRTGVAYQELLRQDPDDLGRAYPVHETDPAWLFYTSGTTGRPKGAILTHANLRFAVVSWCADLHQVQPEDVVLHCAPLSHGAGFHALVAVARGACNVILERFSTGAVLETISRHRVTTTWLVPTQIRMLLDDPALDSADLSSLTHVVYGGSPMYLADIKEAVSRIGPVFCQLYGQGESPMTITFLRREDHVLAPETEEILTSAGVVRTGMEVRIADEDGREVPPGEVGEILVRGPAVMSGYWKREDATREALRDGWLHTGDLGRQDKRGYVWVLDRLKDLIISGGANVYAREVEDVILSHPQVHEVAVVGVPHRLWGEMVVAAVVATGDLDEAAVLGFCRARLADYKCPKQVRFVAELPKNAYGKVLKRELRRLFQAEPESTPAMGRSASR</sequence>
<evidence type="ECO:0000259" key="4">
    <source>
        <dbReference type="Pfam" id="PF13193"/>
    </source>
</evidence>
<dbReference type="PROSITE" id="PS00455">
    <property type="entry name" value="AMP_BINDING"/>
    <property type="match status" value="1"/>
</dbReference>
<dbReference type="InterPro" id="IPR000873">
    <property type="entry name" value="AMP-dep_synth/lig_dom"/>
</dbReference>
<dbReference type="STRING" id="1469144.LI90_700"/>
<gene>
    <name evidence="5" type="ORF">LI90_700</name>
</gene>
<dbReference type="InterPro" id="IPR025110">
    <property type="entry name" value="AMP-bd_C"/>
</dbReference>
<dbReference type="SUPFAM" id="SSF56801">
    <property type="entry name" value="Acetyl-CoA synthetase-like"/>
    <property type="match status" value="1"/>
</dbReference>
<evidence type="ECO:0000259" key="3">
    <source>
        <dbReference type="Pfam" id="PF00501"/>
    </source>
</evidence>
<dbReference type="Proteomes" id="UP000070188">
    <property type="component" value="Unassembled WGS sequence"/>
</dbReference>
<dbReference type="NCBIfam" id="NF004837">
    <property type="entry name" value="PRK06187.1"/>
    <property type="match status" value="1"/>
</dbReference>
<dbReference type="PANTHER" id="PTHR43767:SF7">
    <property type="entry name" value="MEDIUM_LONG-CHAIN-FATTY-ACID--COA LIGASE FADD8"/>
    <property type="match status" value="1"/>
</dbReference>
<accession>A0A132MMI9</accession>
<keyword evidence="2 5" id="KW-0436">Ligase</keyword>
<dbReference type="GO" id="GO:0004467">
    <property type="term" value="F:long-chain fatty acid-CoA ligase activity"/>
    <property type="evidence" value="ECO:0007669"/>
    <property type="project" value="UniProtKB-EC"/>
</dbReference>
<evidence type="ECO:0000256" key="1">
    <source>
        <dbReference type="ARBA" id="ARBA00006432"/>
    </source>
</evidence>
<dbReference type="InterPro" id="IPR020845">
    <property type="entry name" value="AMP-binding_CS"/>
</dbReference>
<reference evidence="6" key="1">
    <citation type="submission" date="2015-04" db="EMBL/GenBank/DDBJ databases">
        <title>Physiological reanalysis, assessment of diazotrophy, and genome sequences of multiple isolates of Streptomyces thermoautotrophicus.</title>
        <authorList>
            <person name="MacKellar D.C."/>
            <person name="Lieber L."/>
            <person name="Norman J."/>
            <person name="Bolger A."/>
            <person name="Tobin C."/>
            <person name="Murray J.W."/>
            <person name="Chang R."/>
            <person name="Ford T."/>
            <person name="Nguyen P.Q."/>
            <person name="Woodward J."/>
            <person name="Permingeat H."/>
            <person name="Joshi N.S."/>
            <person name="Silver P.A."/>
            <person name="Usadel B."/>
            <person name="Rutherford A.W."/>
            <person name="Friesen M."/>
            <person name="Prell J."/>
        </authorList>
    </citation>
    <scope>NUCLEOTIDE SEQUENCE [LARGE SCALE GENOMIC DNA]</scope>
    <source>
        <strain evidence="6">H1</strain>
    </source>
</reference>
<name>A0A132MMI9_9ACTN</name>
<evidence type="ECO:0000313" key="5">
    <source>
        <dbReference type="EMBL" id="KWW99068.1"/>
    </source>
</evidence>
<dbReference type="OrthoDB" id="9803968at2"/>
<dbReference type="Pfam" id="PF00501">
    <property type="entry name" value="AMP-binding"/>
    <property type="match status" value="1"/>
</dbReference>
<evidence type="ECO:0000256" key="2">
    <source>
        <dbReference type="ARBA" id="ARBA00022598"/>
    </source>
</evidence>
<dbReference type="AlphaFoldDB" id="A0A132MMI9"/>
<dbReference type="Gene3D" id="3.30.300.30">
    <property type="match status" value="1"/>
</dbReference>
<dbReference type="InterPro" id="IPR042099">
    <property type="entry name" value="ANL_N_sf"/>
</dbReference>
<keyword evidence="6" id="KW-1185">Reference proteome</keyword>
<dbReference type="CDD" id="cd17631">
    <property type="entry name" value="FACL_FadD13-like"/>
    <property type="match status" value="1"/>
</dbReference>
<comment type="similarity">
    <text evidence="1">Belongs to the ATP-dependent AMP-binding enzyme family.</text>
</comment>
<organism evidence="5 6">
    <name type="scientific">Carbonactinospora thermoautotrophica</name>
    <dbReference type="NCBI Taxonomy" id="1469144"/>
    <lineage>
        <taxon>Bacteria</taxon>
        <taxon>Bacillati</taxon>
        <taxon>Actinomycetota</taxon>
        <taxon>Actinomycetes</taxon>
        <taxon>Kitasatosporales</taxon>
        <taxon>Carbonactinosporaceae</taxon>
        <taxon>Carbonactinospora</taxon>
    </lineage>
</organism>
<feature type="domain" description="AMP-dependent synthetase/ligase" evidence="3">
    <location>
        <begin position="10"/>
        <end position="365"/>
    </location>
</feature>
<dbReference type="EMBL" id="LAXD01000001">
    <property type="protein sequence ID" value="KWW99068.1"/>
    <property type="molecule type" value="Genomic_DNA"/>
</dbReference>
<protein>
    <submittedName>
        <fullName evidence="5">Long-chain-fatty-acid--CoA ligase</fullName>
        <ecNumber evidence="5">6.2.1.3</ecNumber>
    </submittedName>
</protein>
<dbReference type="EC" id="6.2.1.3" evidence="5"/>
<dbReference type="PATRIC" id="fig|1469144.10.peg.804"/>
<dbReference type="Pfam" id="PF13193">
    <property type="entry name" value="AMP-binding_C"/>
    <property type="match status" value="1"/>
</dbReference>